<dbReference type="InterPro" id="IPR036868">
    <property type="entry name" value="TusA-like_sf"/>
</dbReference>
<dbReference type="Proteomes" id="UP000078543">
    <property type="component" value="Unassembled WGS sequence"/>
</dbReference>
<evidence type="ECO:0000313" key="3">
    <source>
        <dbReference type="Proteomes" id="UP000078543"/>
    </source>
</evidence>
<proteinExistence type="predicted"/>
<dbReference type="EMBL" id="LWQU01000022">
    <property type="protein sequence ID" value="OAN65491.1"/>
    <property type="molecule type" value="Genomic_DNA"/>
</dbReference>
<gene>
    <name evidence="2" type="ORF">A6A05_05920</name>
</gene>
<feature type="domain" description="UPF0033" evidence="1">
    <location>
        <begin position="9"/>
        <end position="33"/>
    </location>
</feature>
<evidence type="ECO:0000313" key="2">
    <source>
        <dbReference type="EMBL" id="OAN65491.1"/>
    </source>
</evidence>
<accession>A0A178MZB2</accession>
<dbReference type="OrthoDB" id="9794210at2"/>
<dbReference type="STRING" id="1437059.A6A05_05920"/>
<dbReference type="AlphaFoldDB" id="A0A178MZB2"/>
<keyword evidence="3" id="KW-1185">Reference proteome</keyword>
<dbReference type="Gene3D" id="3.30.110.40">
    <property type="entry name" value="TusA-like domain"/>
    <property type="match status" value="1"/>
</dbReference>
<evidence type="ECO:0000259" key="1">
    <source>
        <dbReference type="PROSITE" id="PS01148"/>
    </source>
</evidence>
<dbReference type="PROSITE" id="PS01148">
    <property type="entry name" value="UPF0033"/>
    <property type="match status" value="1"/>
</dbReference>
<reference evidence="2 3" key="1">
    <citation type="submission" date="2016-04" db="EMBL/GenBank/DDBJ databases">
        <title>Draft genome sequence of freshwater magnetotactic bacteria Magnetospirillum marisnigri SP-1 and Magnetospirillum moscoviense BB-1.</title>
        <authorList>
            <person name="Koziaeva V."/>
            <person name="Dziuba M.V."/>
            <person name="Ivanov T.M."/>
            <person name="Kuznetsov B."/>
            <person name="Grouzdev D.S."/>
        </authorList>
    </citation>
    <scope>NUCLEOTIDE SEQUENCE [LARGE SCALE GENOMIC DNA]</scope>
    <source>
        <strain evidence="2 3">BB-1</strain>
    </source>
</reference>
<dbReference type="InterPro" id="IPR001455">
    <property type="entry name" value="TusA-like"/>
</dbReference>
<dbReference type="CDD" id="cd00291">
    <property type="entry name" value="SirA_YedF_YeeD"/>
    <property type="match status" value="1"/>
</dbReference>
<organism evidence="2 3">
    <name type="scientific">Magnetospirillum moscoviense</name>
    <dbReference type="NCBI Taxonomy" id="1437059"/>
    <lineage>
        <taxon>Bacteria</taxon>
        <taxon>Pseudomonadati</taxon>
        <taxon>Pseudomonadota</taxon>
        <taxon>Alphaproteobacteria</taxon>
        <taxon>Rhodospirillales</taxon>
        <taxon>Rhodospirillaceae</taxon>
        <taxon>Magnetospirillum</taxon>
    </lineage>
</organism>
<dbReference type="SUPFAM" id="SSF64307">
    <property type="entry name" value="SirA-like"/>
    <property type="match status" value="1"/>
</dbReference>
<comment type="caution">
    <text evidence="2">The sequence shown here is derived from an EMBL/GenBank/DDBJ whole genome shotgun (WGS) entry which is preliminary data.</text>
</comment>
<dbReference type="Pfam" id="PF01206">
    <property type="entry name" value="TusA"/>
    <property type="match status" value="1"/>
</dbReference>
<sequence>MTEKINYYLDITGEVCPMTFVRTKLLVERMVSGELVEVRLRGKEPLGNVPRSVAELGHEIVAMVAEDGEGPEGVHQLIIRKK</sequence>
<protein>
    <submittedName>
        <fullName evidence="2">SirA protein</fullName>
    </submittedName>
</protein>
<name>A0A178MZB2_9PROT</name>
<dbReference type="RefSeq" id="WP_068496706.1">
    <property type="nucleotide sequence ID" value="NZ_LWQU01000022.1"/>
</dbReference>